<dbReference type="InterPro" id="IPR053138">
    <property type="entry name" value="N-alpha-Ac-DABA_deacetylase"/>
</dbReference>
<evidence type="ECO:0000256" key="3">
    <source>
        <dbReference type="ARBA" id="ARBA00022801"/>
    </source>
</evidence>
<dbReference type="RefSeq" id="WP_042086535.1">
    <property type="nucleotide sequence ID" value="NZ_BKCN01000006.1"/>
</dbReference>
<dbReference type="Proteomes" id="UP000324996">
    <property type="component" value="Unassembled WGS sequence"/>
</dbReference>
<dbReference type="GO" id="GO:0016788">
    <property type="term" value="F:hydrolase activity, acting on ester bonds"/>
    <property type="evidence" value="ECO:0007669"/>
    <property type="project" value="InterPro"/>
</dbReference>
<evidence type="ECO:0000256" key="4">
    <source>
        <dbReference type="ARBA" id="ARBA00022833"/>
    </source>
</evidence>
<keyword evidence="4" id="KW-0862">Zinc</keyword>
<evidence type="ECO:0000259" key="5">
    <source>
        <dbReference type="Pfam" id="PF24827"/>
    </source>
</evidence>
<comment type="caution">
    <text evidence="6">The sequence shown here is derived from an EMBL/GenBank/DDBJ whole genome shotgun (WGS) entry which is preliminary data.</text>
</comment>
<comment type="cofactor">
    <cofactor evidence="1">
        <name>Zn(2+)</name>
        <dbReference type="ChEBI" id="CHEBI:29105"/>
    </cofactor>
</comment>
<sequence>MTGSKIDKASIRRPPFFIAGHEVDPGERIHINVPLPSQSSYMPISMPVHVLHSRHPGPTLFLSAAVHGDEINGIEIIRQVMAHAALGRLRGTLIAVPIVNVYGFTTHTRYLPDRRDLNRSFPGSQHGSLAARLAHVFASEIVDRSTHGIDLHTGANHRTNHPHIRANLDDPDTEQLARAFGTPVIINANMRDGSLRQYAADKQIKTLLYEAGEALRFEPLPVRAGVRGVLNVMRFLGMIRGKPVLDHQVIKASDSQWVRSSSNGLLRVEVRQGARITKGETLGWVSDAVGQNHTRILSPVTGIVIGRTNLPVVNEGDALFHIARFNDSMKVESAIESFHSTHIEGLGQGDYPDIVEI</sequence>
<name>A0A5A7N7C8_9PROT</name>
<protein>
    <submittedName>
        <fullName evidence="6">Succinylglutamate desuccinylase</fullName>
    </submittedName>
</protein>
<dbReference type="InterPro" id="IPR055438">
    <property type="entry name" value="AstE_AspA_cat"/>
</dbReference>
<keyword evidence="7" id="KW-1185">Reference proteome</keyword>
<keyword evidence="2" id="KW-0479">Metal-binding</keyword>
<dbReference type="Gene3D" id="3.40.630.10">
    <property type="entry name" value="Zn peptidases"/>
    <property type="match status" value="1"/>
</dbReference>
<reference evidence="6 7" key="1">
    <citation type="submission" date="2019-09" db="EMBL/GenBank/DDBJ databases">
        <title>NBRP : Genome information of microbial organism related human and environment.</title>
        <authorList>
            <person name="Hattori M."/>
            <person name="Oshima K."/>
            <person name="Inaba H."/>
            <person name="Suda W."/>
            <person name="Sakamoto M."/>
            <person name="Iino T."/>
            <person name="Kitahara M."/>
            <person name="Oshida Y."/>
            <person name="Iida T."/>
            <person name="Kudo T."/>
            <person name="Itoh T."/>
            <person name="Ohkuma M."/>
        </authorList>
    </citation>
    <scope>NUCLEOTIDE SEQUENCE [LARGE SCALE GENOMIC DNA]</scope>
    <source>
        <strain evidence="6 7">Q-1</strain>
    </source>
</reference>
<proteinExistence type="predicted"/>
<organism evidence="6 7">
    <name type="scientific">Iodidimonas nitroreducens</name>
    <dbReference type="NCBI Taxonomy" id="1236968"/>
    <lineage>
        <taxon>Bacteria</taxon>
        <taxon>Pseudomonadati</taxon>
        <taxon>Pseudomonadota</taxon>
        <taxon>Alphaproteobacteria</taxon>
        <taxon>Iodidimonadales</taxon>
        <taxon>Iodidimonadaceae</taxon>
        <taxon>Iodidimonas</taxon>
    </lineage>
</organism>
<evidence type="ECO:0000256" key="1">
    <source>
        <dbReference type="ARBA" id="ARBA00001947"/>
    </source>
</evidence>
<dbReference type="Pfam" id="PF24827">
    <property type="entry name" value="AstE_AspA_cat"/>
    <property type="match status" value="1"/>
</dbReference>
<keyword evidence="3" id="KW-0378">Hydrolase</keyword>
<dbReference type="GO" id="GO:0046872">
    <property type="term" value="F:metal ion binding"/>
    <property type="evidence" value="ECO:0007669"/>
    <property type="project" value="UniProtKB-KW"/>
</dbReference>
<dbReference type="SUPFAM" id="SSF53187">
    <property type="entry name" value="Zn-dependent exopeptidases"/>
    <property type="match status" value="1"/>
</dbReference>
<evidence type="ECO:0000313" key="7">
    <source>
        <dbReference type="Proteomes" id="UP000324996"/>
    </source>
</evidence>
<evidence type="ECO:0000256" key="2">
    <source>
        <dbReference type="ARBA" id="ARBA00022723"/>
    </source>
</evidence>
<gene>
    <name evidence="6" type="ORF">JCM17846_15690</name>
</gene>
<dbReference type="InterPro" id="IPR043795">
    <property type="entry name" value="N-alpha-Ac-DABA-like"/>
</dbReference>
<accession>A0A5A7N7C8</accession>
<dbReference type="GO" id="GO:0016811">
    <property type="term" value="F:hydrolase activity, acting on carbon-nitrogen (but not peptide) bonds, in linear amides"/>
    <property type="evidence" value="ECO:0007669"/>
    <property type="project" value="InterPro"/>
</dbReference>
<dbReference type="CDD" id="cd06251">
    <property type="entry name" value="M14_ASTE_ASPA-like"/>
    <property type="match status" value="1"/>
</dbReference>
<feature type="domain" description="Succinylglutamate desuccinylase/Aspartoacylase catalytic" evidence="5">
    <location>
        <begin position="56"/>
        <end position="236"/>
    </location>
</feature>
<dbReference type="EMBL" id="BKCN01000006">
    <property type="protein sequence ID" value="GER03887.1"/>
    <property type="molecule type" value="Genomic_DNA"/>
</dbReference>
<dbReference type="PIRSF" id="PIRSF039012">
    <property type="entry name" value="ASP"/>
    <property type="match status" value="1"/>
</dbReference>
<dbReference type="PANTHER" id="PTHR37326:SF2">
    <property type="entry name" value="SUCCINYLGLUTAMATE DESUCCINYLASE_ASPARTOACYLASE FAMILY PROTEIN"/>
    <property type="match status" value="1"/>
</dbReference>
<dbReference type="PANTHER" id="PTHR37326">
    <property type="entry name" value="BLL3975 PROTEIN"/>
    <property type="match status" value="1"/>
</dbReference>
<dbReference type="AlphaFoldDB" id="A0A5A7N7C8"/>
<evidence type="ECO:0000313" key="6">
    <source>
        <dbReference type="EMBL" id="GER03887.1"/>
    </source>
</evidence>